<organism evidence="4 5">
    <name type="scientific">Winogradskyella flava</name>
    <dbReference type="NCBI Taxonomy" id="1884876"/>
    <lineage>
        <taxon>Bacteria</taxon>
        <taxon>Pseudomonadati</taxon>
        <taxon>Bacteroidota</taxon>
        <taxon>Flavobacteriia</taxon>
        <taxon>Flavobacteriales</taxon>
        <taxon>Flavobacteriaceae</taxon>
        <taxon>Winogradskyella</taxon>
    </lineage>
</organism>
<accession>A0A842IRQ1</accession>
<dbReference type="EMBL" id="JACLCP010000001">
    <property type="protein sequence ID" value="MBC2844444.1"/>
    <property type="molecule type" value="Genomic_DNA"/>
</dbReference>
<dbReference type="AlphaFoldDB" id="A0A842IRQ1"/>
<proteinExistence type="predicted"/>
<dbReference type="InterPro" id="IPR036249">
    <property type="entry name" value="Thioredoxin-like_sf"/>
</dbReference>
<dbReference type="PANTHER" id="PTHR15337:SF11">
    <property type="entry name" value="THIOREDOXIN DOMAIN-CONTAINING PROTEIN"/>
    <property type="match status" value="1"/>
</dbReference>
<dbReference type="PANTHER" id="PTHR15337">
    <property type="entry name" value="ANTERIOR GRADIENT PROTEIN-RELATED"/>
    <property type="match status" value="1"/>
</dbReference>
<sequence length="189" mass="22500">MKKLHYIIAFIAFGTLMSFQKVNETPENEINWVTIEEAVELQKKEPKKIIMDVYTNWCGPCKMLDKNTFHNEDVVNYINEHFYAVKFNAEGNDEITFDEKTFTNPNYDAAKANRRNSSHEFTRYLKVSGYPTLAFFDEEAKLIAPISGYRKPRQLELYLKLFKTDKYKEMTTQEQFNEYFKSFKPEFKE</sequence>
<dbReference type="InterPro" id="IPR051099">
    <property type="entry name" value="AGR/TXD"/>
</dbReference>
<name>A0A842IRQ1_9FLAO</name>
<dbReference type="Pfam" id="PF13098">
    <property type="entry name" value="Thioredoxin_2"/>
    <property type="match status" value="1"/>
</dbReference>
<dbReference type="PROSITE" id="PS00194">
    <property type="entry name" value="THIOREDOXIN_1"/>
    <property type="match status" value="1"/>
</dbReference>
<keyword evidence="2" id="KW-0676">Redox-active center</keyword>
<evidence type="ECO:0000313" key="5">
    <source>
        <dbReference type="Proteomes" id="UP000533900"/>
    </source>
</evidence>
<keyword evidence="5" id="KW-1185">Reference proteome</keyword>
<comment type="caution">
    <text evidence="4">The sequence shown here is derived from an EMBL/GenBank/DDBJ whole genome shotgun (WGS) entry which is preliminary data.</text>
</comment>
<protein>
    <submittedName>
        <fullName evidence="4">Thioredoxin fold domain-containing protein</fullName>
    </submittedName>
</protein>
<dbReference type="Gene3D" id="3.40.30.10">
    <property type="entry name" value="Glutaredoxin"/>
    <property type="match status" value="1"/>
</dbReference>
<reference evidence="4" key="1">
    <citation type="submission" date="2020-08" db="EMBL/GenBank/DDBJ databases">
        <title>Winogradskyella ouciana sp. nov., isolated from the hadal seawater of the Mariana Trench.</title>
        <authorList>
            <person name="He X."/>
        </authorList>
    </citation>
    <scope>NUCLEOTIDE SEQUENCE [LARGE SCALE GENOMIC DNA]</scope>
    <source>
        <strain evidence="4">KCTC 52348</strain>
    </source>
</reference>
<keyword evidence="1" id="KW-0732">Signal</keyword>
<dbReference type="InterPro" id="IPR017937">
    <property type="entry name" value="Thioredoxin_CS"/>
</dbReference>
<evidence type="ECO:0000259" key="3">
    <source>
        <dbReference type="Pfam" id="PF13098"/>
    </source>
</evidence>
<dbReference type="RefSeq" id="WP_185788115.1">
    <property type="nucleotide sequence ID" value="NZ_JACLCP010000001.1"/>
</dbReference>
<dbReference type="SUPFAM" id="SSF52833">
    <property type="entry name" value="Thioredoxin-like"/>
    <property type="match status" value="1"/>
</dbReference>
<evidence type="ECO:0000256" key="1">
    <source>
        <dbReference type="ARBA" id="ARBA00022729"/>
    </source>
</evidence>
<dbReference type="InterPro" id="IPR012336">
    <property type="entry name" value="Thioredoxin-like_fold"/>
</dbReference>
<feature type="domain" description="Thioredoxin-like fold" evidence="3">
    <location>
        <begin position="43"/>
        <end position="158"/>
    </location>
</feature>
<evidence type="ECO:0000256" key="2">
    <source>
        <dbReference type="ARBA" id="ARBA00023284"/>
    </source>
</evidence>
<gene>
    <name evidence="4" type="ORF">H7F21_05010</name>
</gene>
<evidence type="ECO:0000313" key="4">
    <source>
        <dbReference type="EMBL" id="MBC2844444.1"/>
    </source>
</evidence>
<dbReference type="Proteomes" id="UP000533900">
    <property type="component" value="Unassembled WGS sequence"/>
</dbReference>